<accession>A0AAT9GTI3</accession>
<dbReference type="RefSeq" id="WP_369609479.1">
    <property type="nucleotide sequence ID" value="NZ_AP031322.1"/>
</dbReference>
<name>A0AAT9GTI3_9CREN</name>
<sequence length="257" mass="29847">MKSYKIIFSVENDQLIINQLRDNDFFLSIIPYQVERGKNAITLRFKRFALFSFKDQFIIEGKTETKNLITYTFKSKNGNSLEFYIANRVDKNQLVFDLTIQYSGEKEWIVRKYLRDIAESMERSIKDEIKKIKDRVISTNLSENLGKLSFLAKLLMKSRIVKSEEIDIIRSQAVEVLSQLIQDYLRYRLIYISGTSNNSTFRVLFVDGNVSGVYVNINGNENYGEQSLNELEGHFKVNIYVSLVPEEILKGVLNEGS</sequence>
<reference evidence="1" key="1">
    <citation type="submission" date="2024-03" db="EMBL/GenBank/DDBJ databases">
        <title>Complete genome sequence of Sulfurisphaera javensis strain KD-1.</title>
        <authorList>
            <person name="Sakai H."/>
            <person name="Nur N."/>
            <person name="Suwanto A."/>
            <person name="Kurosawa N."/>
        </authorList>
    </citation>
    <scope>NUCLEOTIDE SEQUENCE</scope>
    <source>
        <strain evidence="1">KD-1</strain>
    </source>
</reference>
<evidence type="ECO:0000313" key="1">
    <source>
        <dbReference type="EMBL" id="BFH73927.1"/>
    </source>
</evidence>
<dbReference type="AlphaFoldDB" id="A0AAT9GTI3"/>
<dbReference type="EMBL" id="AP031322">
    <property type="protein sequence ID" value="BFH73927.1"/>
    <property type="molecule type" value="Genomic_DNA"/>
</dbReference>
<protein>
    <submittedName>
        <fullName evidence="1">Uncharacterized protein</fullName>
    </submittedName>
</protein>
<dbReference type="KEGG" id="sjv:SJAV_18710"/>
<dbReference type="GeneID" id="92354823"/>
<proteinExistence type="predicted"/>
<organism evidence="1">
    <name type="scientific">Sulfurisphaera javensis</name>
    <dbReference type="NCBI Taxonomy" id="2049879"/>
    <lineage>
        <taxon>Archaea</taxon>
        <taxon>Thermoproteota</taxon>
        <taxon>Thermoprotei</taxon>
        <taxon>Sulfolobales</taxon>
        <taxon>Sulfolobaceae</taxon>
        <taxon>Sulfurisphaera</taxon>
    </lineage>
</organism>
<gene>
    <name evidence="1" type="ORF">SJAV_18710</name>
</gene>